<gene>
    <name evidence="3" type="ORF">ABVK50_13710</name>
</gene>
<dbReference type="InterPro" id="IPR002938">
    <property type="entry name" value="FAD-bd"/>
</dbReference>
<evidence type="ECO:0000313" key="3">
    <source>
        <dbReference type="EMBL" id="XCG51460.1"/>
    </source>
</evidence>
<dbReference type="Gene3D" id="3.50.50.60">
    <property type="entry name" value="FAD/NAD(P)-binding domain"/>
    <property type="match status" value="2"/>
</dbReference>
<dbReference type="PRINTS" id="PR00420">
    <property type="entry name" value="RNGMNOXGNASE"/>
</dbReference>
<accession>A0AAU8CYK1</accession>
<proteinExistence type="predicted"/>
<dbReference type="AlphaFoldDB" id="A0AAU8CYK1"/>
<dbReference type="GO" id="GO:0016491">
    <property type="term" value="F:oxidoreductase activity"/>
    <property type="evidence" value="ECO:0007669"/>
    <property type="project" value="UniProtKB-KW"/>
</dbReference>
<dbReference type="InterPro" id="IPR036188">
    <property type="entry name" value="FAD/NAD-bd_sf"/>
</dbReference>
<feature type="domain" description="FAD-binding" evidence="2">
    <location>
        <begin position="5"/>
        <end position="341"/>
    </location>
</feature>
<dbReference type="RefSeq" id="WP_353641036.1">
    <property type="nucleotide sequence ID" value="NZ_CP159253.1"/>
</dbReference>
<name>A0AAU8CYK1_9HYPH</name>
<dbReference type="EMBL" id="CP159253">
    <property type="protein sequence ID" value="XCG51460.1"/>
    <property type="molecule type" value="Genomic_DNA"/>
</dbReference>
<dbReference type="NCBIfam" id="NF004834">
    <property type="entry name" value="PRK06185.1-3"/>
    <property type="match status" value="1"/>
</dbReference>
<keyword evidence="1" id="KW-0560">Oxidoreductase</keyword>
<evidence type="ECO:0000259" key="2">
    <source>
        <dbReference type="Pfam" id="PF01494"/>
    </source>
</evidence>
<reference evidence="3" key="1">
    <citation type="submission" date="2024-06" db="EMBL/GenBank/DDBJ databases">
        <title>Mesorhizobium karijinii sp. nov., a symbiont of the iconic Swainsona formosa from arid Australia.</title>
        <authorList>
            <person name="Hill Y.J."/>
            <person name="Watkin E.L.J."/>
            <person name="O'Hara G.W."/>
            <person name="Terpolilli J."/>
            <person name="Tye M.L."/>
            <person name="Kohlmeier M.G."/>
        </authorList>
    </citation>
    <scope>NUCLEOTIDE SEQUENCE</scope>
    <source>
        <strain evidence="3">WSM2240</strain>
    </source>
</reference>
<sequence>MTTIETECCIVGGGPAGIVAGYLFARAGVNTVVLEKHRDFLRDFRGDTVHPSTLEIMHELGLAEALLKRPHQKLRRPAGVFGGKRYQIADLDHLPTRYDFIAFMPQWEFLDFLSDEAKRLSAFSLRMNSEVVDLIEENGRIAGVRAVTPEGPLDVRAKLTIGADGRHSTARAKSGLQVTDIGAPIDVFWFRVARDPAPVSAEDSLLYAGKSQIVVTIDRGDYWQCAYVIPKNGAEKVRAAGLDAFKAAAAATAPHLSAHIGDVASWDDVKLLTVVIDRLEKWSRPGFVCIGDSAHAMSPIGGVGINLAVQDAVAAANLLAAKLAAGQLRDTDLDGVRKRRLFPTRITQFMQVQVQNFVLGPIIGGKQREQKPPLAMRIIARVPWLQRKVALLFGLGVRPEHVRSPLARH</sequence>
<dbReference type="PANTHER" id="PTHR43476:SF5">
    <property type="entry name" value="FAD-DEPENDENT MONOOXYGENASE"/>
    <property type="match status" value="1"/>
</dbReference>
<protein>
    <submittedName>
        <fullName evidence="3">FAD-dependent oxidoreductase</fullName>
    </submittedName>
</protein>
<dbReference type="GO" id="GO:0071949">
    <property type="term" value="F:FAD binding"/>
    <property type="evidence" value="ECO:0007669"/>
    <property type="project" value="InterPro"/>
</dbReference>
<dbReference type="InterPro" id="IPR050631">
    <property type="entry name" value="PheA/TfdB_FAD_monoxygenase"/>
</dbReference>
<evidence type="ECO:0000256" key="1">
    <source>
        <dbReference type="ARBA" id="ARBA00023002"/>
    </source>
</evidence>
<dbReference type="SUPFAM" id="SSF51905">
    <property type="entry name" value="FAD/NAD(P)-binding domain"/>
    <property type="match status" value="1"/>
</dbReference>
<dbReference type="PANTHER" id="PTHR43476">
    <property type="entry name" value="3-(3-HYDROXY-PHENYL)PROPIONATE/3-HYDROXYCINNAMIC ACID HYDROXYLASE"/>
    <property type="match status" value="1"/>
</dbReference>
<dbReference type="Pfam" id="PF01494">
    <property type="entry name" value="FAD_binding_3"/>
    <property type="match status" value="1"/>
</dbReference>
<organism evidence="3">
    <name type="scientific">Mesorhizobium sp. WSM2240</name>
    <dbReference type="NCBI Taxonomy" id="3228851"/>
    <lineage>
        <taxon>Bacteria</taxon>
        <taxon>Pseudomonadati</taxon>
        <taxon>Pseudomonadota</taxon>
        <taxon>Alphaproteobacteria</taxon>
        <taxon>Hyphomicrobiales</taxon>
        <taxon>Phyllobacteriaceae</taxon>
        <taxon>Mesorhizobium</taxon>
    </lineage>
</organism>